<dbReference type="EMBL" id="JBHSJJ010000029">
    <property type="protein sequence ID" value="MFC4875053.1"/>
    <property type="molecule type" value="Genomic_DNA"/>
</dbReference>
<dbReference type="PROSITE" id="PS50005">
    <property type="entry name" value="TPR"/>
    <property type="match status" value="1"/>
</dbReference>
<keyword evidence="1" id="KW-0802">TPR repeat</keyword>
<keyword evidence="4" id="KW-1185">Reference proteome</keyword>
<dbReference type="PANTHER" id="PTHR12558:SF13">
    <property type="entry name" value="CELL DIVISION CYCLE PROTEIN 27 HOMOLOG"/>
    <property type="match status" value="1"/>
</dbReference>
<dbReference type="PANTHER" id="PTHR12558">
    <property type="entry name" value="CELL DIVISION CYCLE 16,23,27"/>
    <property type="match status" value="1"/>
</dbReference>
<dbReference type="SMART" id="SM00028">
    <property type="entry name" value="TPR"/>
    <property type="match status" value="6"/>
</dbReference>
<evidence type="ECO:0000313" key="3">
    <source>
        <dbReference type="EMBL" id="MFC4875053.1"/>
    </source>
</evidence>
<accession>A0ABV9T9F2</accession>
<dbReference type="Gene3D" id="1.25.40.10">
    <property type="entry name" value="Tetratricopeptide repeat domain"/>
    <property type="match status" value="3"/>
</dbReference>
<gene>
    <name evidence="3" type="ORF">ACFPFU_25350</name>
</gene>
<dbReference type="InterPro" id="IPR019734">
    <property type="entry name" value="TPR_rpt"/>
</dbReference>
<feature type="repeat" description="TPR" evidence="1">
    <location>
        <begin position="574"/>
        <end position="607"/>
    </location>
</feature>
<feature type="domain" description="DUF5107" evidence="2">
    <location>
        <begin position="60"/>
        <end position="364"/>
    </location>
</feature>
<proteinExistence type="predicted"/>
<name>A0ABV9T9F2_9BACT</name>
<comment type="caution">
    <text evidence="3">The sequence shown here is derived from an EMBL/GenBank/DDBJ whole genome shotgun (WGS) entry which is preliminary data.</text>
</comment>
<dbReference type="InterPro" id="IPR011990">
    <property type="entry name" value="TPR-like_helical_dom_sf"/>
</dbReference>
<dbReference type="Pfam" id="PF17128">
    <property type="entry name" value="DUF5107"/>
    <property type="match status" value="1"/>
</dbReference>
<evidence type="ECO:0000313" key="4">
    <source>
        <dbReference type="Proteomes" id="UP001595818"/>
    </source>
</evidence>
<evidence type="ECO:0000256" key="1">
    <source>
        <dbReference type="PROSITE-ProRule" id="PRU00339"/>
    </source>
</evidence>
<dbReference type="Proteomes" id="UP001595818">
    <property type="component" value="Unassembled WGS sequence"/>
</dbReference>
<dbReference type="InterPro" id="IPR033396">
    <property type="entry name" value="DUF5107"/>
</dbReference>
<protein>
    <submittedName>
        <fullName evidence="3">DUF5107 domain-containing protein</fullName>
    </submittedName>
</protein>
<evidence type="ECO:0000259" key="2">
    <source>
        <dbReference type="Pfam" id="PF17128"/>
    </source>
</evidence>
<dbReference type="RefSeq" id="WP_377069498.1">
    <property type="nucleotide sequence ID" value="NZ_JBHSJJ010000029.1"/>
</dbReference>
<dbReference type="SUPFAM" id="SSF48452">
    <property type="entry name" value="TPR-like"/>
    <property type="match status" value="2"/>
</dbReference>
<sequence>MGIAIIKPSSLKYYVLLLGILLISETAISQKANVSIENKTFVTYPFSDPSPVPSLVYKTDMYPYFRFEGYSTKPEDRVWKVITLENDFLEVTVLPEVGGRVWGAVEKSTGEDFIYQNEVVKFRNIAMRGPWTSGGIEFNFGIIGHSPATATPVDYVFYENEDGSVTCVVGTMDLPSRTQWRVKINLLKDRAYFETEGLWYNPEMARQPYYNWMTAAAHTGDDLEFFYPGNIALQHSGQPLSWPVDEAGNEISRYKNNAFGGSKSHHMAGSFENYFGGYFHDTGIGFGHFAAFDDMPGKKLWIWALSRSGGIWEDLLTDKSGQYIEFQAGRLMNQFQPSRYPTPLTKVGFQPYTVDRWTDYWFPVKDIGGISSASEKGSFFIKEATGQLTLNFNPFQPIKGSMVIRINNTDQADLDVDLNPMDVFSHTAPLKGELKELEVLINGCPTYQWKKEDPNLLSRPYDRSSAYDFSKVEQLYYDARQSYYSRHFALAQTKYEACLETDPAHQRARVDYAEMLYRFGKHQEALENINLALSNDFYDPQANFVAGAIYRALGQHIDALEAFGWAARSMEFRSSAYTAMAETYLVMEDLWKARDYAKKALEFNVNNIMAYQVLGLIGRLTNKKMVALEAYEKIKDIDPLNHFARFELHLLDPDIHSLEDFRSGINNEFPYQTFLELASLYLKYGRAGEAVKALKAGPEHPLSDLWLAYLDKEQQDVYLAKMLGEPIDFVFPFRKETMEMLKWANGLRDNWKLKYYLALNLSTLGESSEANDLLLSIQDQPEEALFYLNRALLLKDTDGYEPLADFQKALEMDKSQWRTWHFLGQYYENKRQFGDQLALLGEAVQKFGGNYVIEMDYARALSHNGKYELAMKVLDAIHVLPYEGAGEGRAIFEHVYLHAALDDMEAGRLESAREKVVKSLEWPENLGVGKPFNTRETLQTYLLGLISKFSGDKKGYESAMNNLFEETQVEGRRNVQLHLALVLKAMDNTGQKDKAEALWSQIQERGDERSVKLIGALSGKDKAVNLDELNNQSRAYLLLERIIMASDK</sequence>
<reference evidence="4" key="1">
    <citation type="journal article" date="2019" name="Int. J. Syst. Evol. Microbiol.">
        <title>The Global Catalogue of Microorganisms (GCM) 10K type strain sequencing project: providing services to taxonomists for standard genome sequencing and annotation.</title>
        <authorList>
            <consortium name="The Broad Institute Genomics Platform"/>
            <consortium name="The Broad Institute Genome Sequencing Center for Infectious Disease"/>
            <person name="Wu L."/>
            <person name="Ma J."/>
        </authorList>
    </citation>
    <scope>NUCLEOTIDE SEQUENCE [LARGE SCALE GENOMIC DNA]</scope>
    <source>
        <strain evidence="4">CGMCC 4.7466</strain>
    </source>
</reference>
<organism evidence="3 4">
    <name type="scientific">Negadavirga shengliensis</name>
    <dbReference type="NCBI Taxonomy" id="1389218"/>
    <lineage>
        <taxon>Bacteria</taxon>
        <taxon>Pseudomonadati</taxon>
        <taxon>Bacteroidota</taxon>
        <taxon>Cytophagia</taxon>
        <taxon>Cytophagales</taxon>
        <taxon>Cyclobacteriaceae</taxon>
        <taxon>Negadavirga</taxon>
    </lineage>
</organism>